<dbReference type="GO" id="GO:0006355">
    <property type="term" value="P:regulation of DNA-templated transcription"/>
    <property type="evidence" value="ECO:0007669"/>
    <property type="project" value="InterPro"/>
</dbReference>
<dbReference type="SUPFAM" id="SSF46894">
    <property type="entry name" value="C-terminal effector domain of the bipartite response regulators"/>
    <property type="match status" value="1"/>
</dbReference>
<dbReference type="GO" id="GO:0003677">
    <property type="term" value="F:DNA binding"/>
    <property type="evidence" value="ECO:0007669"/>
    <property type="project" value="UniProtKB-KW"/>
</dbReference>
<keyword evidence="1" id="KW-0805">Transcription regulation</keyword>
<evidence type="ECO:0000313" key="6">
    <source>
        <dbReference type="Proteomes" id="UP000587991"/>
    </source>
</evidence>
<evidence type="ECO:0000259" key="4">
    <source>
        <dbReference type="PROSITE" id="PS50043"/>
    </source>
</evidence>
<dbReference type="EMBL" id="JABAIM010000001">
    <property type="protein sequence ID" value="NLR74233.1"/>
    <property type="molecule type" value="Genomic_DNA"/>
</dbReference>
<name>A0A847S363_9NEIS</name>
<keyword evidence="3" id="KW-0804">Transcription</keyword>
<accession>A0A847S363</accession>
<dbReference type="InterPro" id="IPR036388">
    <property type="entry name" value="WH-like_DNA-bd_sf"/>
</dbReference>
<organism evidence="5 6">
    <name type="scientific">Leeia aquatica</name>
    <dbReference type="NCBI Taxonomy" id="2725557"/>
    <lineage>
        <taxon>Bacteria</taxon>
        <taxon>Pseudomonadati</taxon>
        <taxon>Pseudomonadota</taxon>
        <taxon>Betaproteobacteria</taxon>
        <taxon>Neisseriales</taxon>
        <taxon>Leeiaceae</taxon>
        <taxon>Leeia</taxon>
    </lineage>
</organism>
<protein>
    <submittedName>
        <fullName evidence="5">Response regulator transcription factor</fullName>
    </submittedName>
</protein>
<dbReference type="PRINTS" id="PR00038">
    <property type="entry name" value="HTHLUXR"/>
</dbReference>
<feature type="domain" description="HTH luxR-type" evidence="4">
    <location>
        <begin position="1"/>
        <end position="64"/>
    </location>
</feature>
<dbReference type="InterPro" id="IPR000792">
    <property type="entry name" value="Tscrpt_reg_LuxR_C"/>
</dbReference>
<dbReference type="PROSITE" id="PS50043">
    <property type="entry name" value="HTH_LUXR_2"/>
    <property type="match status" value="1"/>
</dbReference>
<dbReference type="Pfam" id="PF00196">
    <property type="entry name" value="GerE"/>
    <property type="match status" value="1"/>
</dbReference>
<dbReference type="Proteomes" id="UP000587991">
    <property type="component" value="Unassembled WGS sequence"/>
</dbReference>
<dbReference type="AlphaFoldDB" id="A0A847S363"/>
<comment type="caution">
    <text evidence="5">The sequence shown here is derived from an EMBL/GenBank/DDBJ whole genome shotgun (WGS) entry which is preliminary data.</text>
</comment>
<dbReference type="RefSeq" id="WP_168875860.1">
    <property type="nucleotide sequence ID" value="NZ_JABAIM010000001.1"/>
</dbReference>
<dbReference type="Gene3D" id="1.10.10.10">
    <property type="entry name" value="Winged helix-like DNA-binding domain superfamily/Winged helix DNA-binding domain"/>
    <property type="match status" value="1"/>
</dbReference>
<dbReference type="PANTHER" id="PTHR44688:SF16">
    <property type="entry name" value="DNA-BINDING TRANSCRIPTIONAL ACTIVATOR DEVR_DOSR"/>
    <property type="match status" value="1"/>
</dbReference>
<evidence type="ECO:0000313" key="5">
    <source>
        <dbReference type="EMBL" id="NLR74233.1"/>
    </source>
</evidence>
<evidence type="ECO:0000256" key="2">
    <source>
        <dbReference type="ARBA" id="ARBA00023125"/>
    </source>
</evidence>
<reference evidence="5 6" key="1">
    <citation type="submission" date="2020-04" db="EMBL/GenBank/DDBJ databases">
        <title>Draft genome of Leeia sp. IMCC25680.</title>
        <authorList>
            <person name="Song J."/>
            <person name="Cho J.-C."/>
        </authorList>
    </citation>
    <scope>NUCLEOTIDE SEQUENCE [LARGE SCALE GENOMIC DNA]</scope>
    <source>
        <strain evidence="5 6">IMCC25680</strain>
    </source>
</reference>
<evidence type="ECO:0000256" key="3">
    <source>
        <dbReference type="ARBA" id="ARBA00023163"/>
    </source>
</evidence>
<keyword evidence="2" id="KW-0238">DNA-binding</keyword>
<gene>
    <name evidence="5" type="ORF">HF682_03575</name>
</gene>
<dbReference type="SMART" id="SM00421">
    <property type="entry name" value="HTH_LUXR"/>
    <property type="match status" value="1"/>
</dbReference>
<dbReference type="PANTHER" id="PTHR44688">
    <property type="entry name" value="DNA-BINDING TRANSCRIPTIONAL ACTIVATOR DEVR_DOSR"/>
    <property type="match status" value="1"/>
</dbReference>
<dbReference type="InterPro" id="IPR016032">
    <property type="entry name" value="Sig_transdc_resp-reg_C-effctor"/>
</dbReference>
<proteinExistence type="predicted"/>
<keyword evidence="6" id="KW-1185">Reference proteome</keyword>
<dbReference type="CDD" id="cd06170">
    <property type="entry name" value="LuxR_C_like"/>
    <property type="match status" value="1"/>
</dbReference>
<evidence type="ECO:0000256" key="1">
    <source>
        <dbReference type="ARBA" id="ARBA00023015"/>
    </source>
</evidence>
<sequence>MMRPALSPRERAVLLCMVEGLGEKATALRLQISVYTVKEYRASLYRKLEVRNATEAVRVARQQLLIPVAGASPLCA</sequence>